<keyword evidence="3" id="KW-1185">Reference proteome</keyword>
<name>A0A934IPY4_9HYPH</name>
<dbReference type="AlphaFoldDB" id="A0A934IPY4"/>
<evidence type="ECO:0000313" key="3">
    <source>
        <dbReference type="Proteomes" id="UP000602124"/>
    </source>
</evidence>
<feature type="region of interest" description="Disordered" evidence="1">
    <location>
        <begin position="129"/>
        <end position="158"/>
    </location>
</feature>
<dbReference type="EMBL" id="JAEKMH010000002">
    <property type="protein sequence ID" value="MBJ3784674.1"/>
    <property type="molecule type" value="Genomic_DNA"/>
</dbReference>
<protein>
    <submittedName>
        <fullName evidence="2">Uncharacterized protein</fullName>
    </submittedName>
</protein>
<sequence>MAQHHDNSDALMPFDGTFDATEQVSFGLPFSQDEIEDLLYGGDRPVDERIERLKEMRAELVTREQGDFGDEDPKAMIDEIDRALDELQGDMANADENGDLDAAVDVDPADHLDALSPDDVDARAALIGEEEFYEDDEEGPADDDNAWHGSEEFKNDLH</sequence>
<gene>
    <name evidence="2" type="ORF">JEQ47_08085</name>
</gene>
<accession>A0A934IPY4</accession>
<dbReference type="RefSeq" id="WP_198875912.1">
    <property type="nucleotide sequence ID" value="NZ_JAEKMH010000002.1"/>
</dbReference>
<feature type="compositionally biased region" description="Basic and acidic residues" evidence="1">
    <location>
        <begin position="145"/>
        <end position="158"/>
    </location>
</feature>
<feature type="compositionally biased region" description="Acidic residues" evidence="1">
    <location>
        <begin position="129"/>
        <end position="144"/>
    </location>
</feature>
<reference evidence="2" key="1">
    <citation type="submission" date="2020-12" db="EMBL/GenBank/DDBJ databases">
        <title>Devosia sp. MSA67 isolated from Mo River.</title>
        <authorList>
            <person name="Ma F."/>
            <person name="Zi Z."/>
        </authorList>
    </citation>
    <scope>NUCLEOTIDE SEQUENCE</scope>
    <source>
        <strain evidence="2">MSA67</strain>
    </source>
</reference>
<evidence type="ECO:0000313" key="2">
    <source>
        <dbReference type="EMBL" id="MBJ3784674.1"/>
    </source>
</evidence>
<organism evidence="2 3">
    <name type="scientific">Devosia sediminis</name>
    <dbReference type="NCBI Taxonomy" id="2798801"/>
    <lineage>
        <taxon>Bacteria</taxon>
        <taxon>Pseudomonadati</taxon>
        <taxon>Pseudomonadota</taxon>
        <taxon>Alphaproteobacteria</taxon>
        <taxon>Hyphomicrobiales</taxon>
        <taxon>Devosiaceae</taxon>
        <taxon>Devosia</taxon>
    </lineage>
</organism>
<proteinExistence type="predicted"/>
<evidence type="ECO:0000256" key="1">
    <source>
        <dbReference type="SAM" id="MobiDB-lite"/>
    </source>
</evidence>
<dbReference type="Proteomes" id="UP000602124">
    <property type="component" value="Unassembled WGS sequence"/>
</dbReference>
<comment type="caution">
    <text evidence="2">The sequence shown here is derived from an EMBL/GenBank/DDBJ whole genome shotgun (WGS) entry which is preliminary data.</text>
</comment>